<evidence type="ECO:0000256" key="7">
    <source>
        <dbReference type="SAM" id="MobiDB-lite"/>
    </source>
</evidence>
<feature type="region of interest" description="Disordered" evidence="7">
    <location>
        <begin position="23"/>
        <end position="130"/>
    </location>
</feature>
<dbReference type="STRING" id="284592.Q6BJX1"/>
<evidence type="ECO:0000313" key="9">
    <source>
        <dbReference type="EMBL" id="CAG89926.2"/>
    </source>
</evidence>
<dbReference type="InterPro" id="IPR047021">
    <property type="entry name" value="REXO1/3/4-like"/>
</dbReference>
<dbReference type="PANTHER" id="PTHR12801">
    <property type="entry name" value="RNA EXONUCLEASE REXO1 / RECO3 FAMILY MEMBER-RELATED"/>
    <property type="match status" value="1"/>
</dbReference>
<dbReference type="Pfam" id="PF00929">
    <property type="entry name" value="RNase_T"/>
    <property type="match status" value="1"/>
</dbReference>
<evidence type="ECO:0000256" key="2">
    <source>
        <dbReference type="ARBA" id="ARBA00006357"/>
    </source>
</evidence>
<evidence type="ECO:0000256" key="5">
    <source>
        <dbReference type="ARBA" id="ARBA00022839"/>
    </source>
</evidence>
<feature type="compositionally biased region" description="Basic and acidic residues" evidence="7">
    <location>
        <begin position="68"/>
        <end position="82"/>
    </location>
</feature>
<dbReference type="PANTHER" id="PTHR12801:SF115">
    <property type="entry name" value="FI18136P1-RELATED"/>
    <property type="match status" value="1"/>
</dbReference>
<gene>
    <name evidence="9" type="ordered locus">DEHA2F26708g</name>
</gene>
<dbReference type="eggNOG" id="KOG2248">
    <property type="taxonomic scope" value="Eukaryota"/>
</dbReference>
<evidence type="ECO:0000256" key="6">
    <source>
        <dbReference type="ARBA" id="ARBA00023242"/>
    </source>
</evidence>
<dbReference type="RefSeq" id="XP_461500.2">
    <property type="nucleotide sequence ID" value="XM_461500.1"/>
</dbReference>
<comment type="similarity">
    <text evidence="2">Belongs to the REXO1/REXO3 family.</text>
</comment>
<dbReference type="OrthoDB" id="206335at2759"/>
<dbReference type="GO" id="GO:0003676">
    <property type="term" value="F:nucleic acid binding"/>
    <property type="evidence" value="ECO:0007669"/>
    <property type="project" value="InterPro"/>
</dbReference>
<sequence length="691" mass="78397">MPEVEANDPLSKNTARLSISIANLEEEENPRHSVAEFLKASDGSRRDSAVSITSVNEETDVDTSLLGFKDKYEGSKQPNNKERSKRRRSSTSSVTSNNNKNSSLKSDNKIHKKKLKKSQEPPTFELVTSASADKKHPSIKKLSLTNIRDLIIHIFNKDLNHNLSWIRLKQITEIKKVVFCFVPGLVTDEFLEPTSTYRDDKFVPMCETLKTEGLGFFNENFDSLIQVTAPGSKDSLFSALHTLTNVPLTKKEKKDQIDSSRKAKLTVWNLLLSKEDMVQNNYPIHSNLVENDEHLNNVDSCEWVQTRQFDHEGSHTFALDCEFCQAASGKVLTRISLINFQGDVVIDSLVKPDEVITDYLTKYSGITEAKLEGITTNIKDIQEKILSIVSTDDILIGHSLESDLNVMHIKHPRIIDTALVFEHHRGPPSKPSLKWLSEKYLSRSIQEGENAGNGHSSVEDAKACLDLIKVKLQEGEYFGKNMNETSLFERINKDRLNVKNSISHDPINSLFIDYTPVRDADTKGSQNQLQKVQVSNDDEAIDHLANNVDRTDLTLLKLRELEFNKGWSPIPKTYDGYIGLSDNQSESSVDSAEDKNHLFRKLDERLTRIYSVLPENTMLIVCSPSGDPREMIRLQNVRKKFQCLEREGVDVSTIPEEDNWNFEKQCELQQAVNLARRAMCFICLKQANQKN</sequence>
<accession>Q6BJX1</accession>
<dbReference type="GeneID" id="2903682"/>
<dbReference type="InterPro" id="IPR013520">
    <property type="entry name" value="Ribonucl_H"/>
</dbReference>
<dbReference type="GO" id="GO:0005634">
    <property type="term" value="C:nucleus"/>
    <property type="evidence" value="ECO:0007669"/>
    <property type="project" value="UniProtKB-SubCell"/>
</dbReference>
<keyword evidence="4" id="KW-0378">Hydrolase</keyword>
<dbReference type="OMA" id="HKAGPPF"/>
<feature type="domain" description="Exonuclease" evidence="8">
    <location>
        <begin position="315"/>
        <end position="477"/>
    </location>
</feature>
<dbReference type="VEuPathDB" id="FungiDB:DEHA2F26708g"/>
<dbReference type="SMART" id="SM00479">
    <property type="entry name" value="EXOIII"/>
    <property type="match status" value="1"/>
</dbReference>
<evidence type="ECO:0000256" key="1">
    <source>
        <dbReference type="ARBA" id="ARBA00004123"/>
    </source>
</evidence>
<evidence type="ECO:0000259" key="8">
    <source>
        <dbReference type="SMART" id="SM00479"/>
    </source>
</evidence>
<dbReference type="InParanoid" id="Q6BJX1"/>
<dbReference type="KEGG" id="dha:DEHA2F26708g"/>
<evidence type="ECO:0000256" key="4">
    <source>
        <dbReference type="ARBA" id="ARBA00022801"/>
    </source>
</evidence>
<organism evidence="9 10">
    <name type="scientific">Debaryomyces hansenii (strain ATCC 36239 / CBS 767 / BCRC 21394 / JCM 1990 / NBRC 0083 / IGC 2968)</name>
    <name type="common">Yeast</name>
    <name type="synonym">Torulaspora hansenii</name>
    <dbReference type="NCBI Taxonomy" id="284592"/>
    <lineage>
        <taxon>Eukaryota</taxon>
        <taxon>Fungi</taxon>
        <taxon>Dikarya</taxon>
        <taxon>Ascomycota</taxon>
        <taxon>Saccharomycotina</taxon>
        <taxon>Pichiomycetes</taxon>
        <taxon>Debaryomycetaceae</taxon>
        <taxon>Debaryomyces</taxon>
    </lineage>
</organism>
<dbReference type="SUPFAM" id="SSF53098">
    <property type="entry name" value="Ribonuclease H-like"/>
    <property type="match status" value="1"/>
</dbReference>
<dbReference type="InterPro" id="IPR034922">
    <property type="entry name" value="REX1-like_exo"/>
</dbReference>
<keyword evidence="6" id="KW-0539">Nucleus</keyword>
<evidence type="ECO:0000256" key="3">
    <source>
        <dbReference type="ARBA" id="ARBA00022722"/>
    </source>
</evidence>
<dbReference type="FunCoup" id="Q6BJX1">
    <property type="interactions" value="243"/>
</dbReference>
<keyword evidence="3" id="KW-0540">Nuclease</keyword>
<dbReference type="HOGENOM" id="CLU_008679_2_0_1"/>
<reference evidence="9 10" key="1">
    <citation type="journal article" date="2004" name="Nature">
        <title>Genome evolution in yeasts.</title>
        <authorList>
            <consortium name="Genolevures"/>
            <person name="Dujon B."/>
            <person name="Sherman D."/>
            <person name="Fischer G."/>
            <person name="Durrens P."/>
            <person name="Casaregola S."/>
            <person name="Lafontaine I."/>
            <person name="de Montigny J."/>
            <person name="Marck C."/>
            <person name="Neuveglise C."/>
            <person name="Talla E."/>
            <person name="Goffard N."/>
            <person name="Frangeul L."/>
            <person name="Aigle M."/>
            <person name="Anthouard V."/>
            <person name="Babour A."/>
            <person name="Barbe V."/>
            <person name="Barnay S."/>
            <person name="Blanchin S."/>
            <person name="Beckerich J.M."/>
            <person name="Beyne E."/>
            <person name="Bleykasten C."/>
            <person name="Boisrame A."/>
            <person name="Boyer J."/>
            <person name="Cattolico L."/>
            <person name="Confanioleri F."/>
            <person name="de Daruvar A."/>
            <person name="Despons L."/>
            <person name="Fabre E."/>
            <person name="Fairhead C."/>
            <person name="Ferry-Dumazet H."/>
            <person name="Groppi A."/>
            <person name="Hantraye F."/>
            <person name="Hennequin C."/>
            <person name="Jauniaux N."/>
            <person name="Joyet P."/>
            <person name="Kachouri R."/>
            <person name="Kerrest A."/>
            <person name="Koszul R."/>
            <person name="Lemaire M."/>
            <person name="Lesur I."/>
            <person name="Ma L."/>
            <person name="Muller H."/>
            <person name="Nicaud J.M."/>
            <person name="Nikolski M."/>
            <person name="Oztas S."/>
            <person name="Ozier-Kalogeropoulos O."/>
            <person name="Pellenz S."/>
            <person name="Potier S."/>
            <person name="Richard G.F."/>
            <person name="Straub M.L."/>
            <person name="Suleau A."/>
            <person name="Swennene D."/>
            <person name="Tekaia F."/>
            <person name="Wesolowski-Louvel M."/>
            <person name="Westhof E."/>
            <person name="Wirth B."/>
            <person name="Zeniou-Meyer M."/>
            <person name="Zivanovic I."/>
            <person name="Bolotin-Fukuhara M."/>
            <person name="Thierry A."/>
            <person name="Bouchier C."/>
            <person name="Caudron B."/>
            <person name="Scarpelli C."/>
            <person name="Gaillardin C."/>
            <person name="Weissenbach J."/>
            <person name="Wincker P."/>
            <person name="Souciet J.L."/>
        </authorList>
    </citation>
    <scope>NUCLEOTIDE SEQUENCE [LARGE SCALE GENOMIC DNA]</scope>
    <source>
        <strain evidence="10">ATCC 36239 / CBS 767 / BCRC 21394 / JCM 1990 / NBRC 0083 / IGC 2968</strain>
    </source>
</reference>
<dbReference type="FunFam" id="3.30.420.10:FF:000019">
    <property type="entry name" value="RNA exonuclease NEF-sp"/>
    <property type="match status" value="1"/>
</dbReference>
<dbReference type="EMBL" id="CR382138">
    <property type="protein sequence ID" value="CAG89926.2"/>
    <property type="molecule type" value="Genomic_DNA"/>
</dbReference>
<dbReference type="InterPro" id="IPR036397">
    <property type="entry name" value="RNaseH_sf"/>
</dbReference>
<dbReference type="CDD" id="cd06145">
    <property type="entry name" value="REX1_like"/>
    <property type="match status" value="1"/>
</dbReference>
<name>Q6BJX1_DEBHA</name>
<evidence type="ECO:0000313" key="10">
    <source>
        <dbReference type="Proteomes" id="UP000000599"/>
    </source>
</evidence>
<dbReference type="Proteomes" id="UP000000599">
    <property type="component" value="Chromosome F"/>
</dbReference>
<dbReference type="AlphaFoldDB" id="Q6BJX1"/>
<keyword evidence="10" id="KW-1185">Reference proteome</keyword>
<proteinExistence type="inferred from homology"/>
<dbReference type="InterPro" id="IPR012337">
    <property type="entry name" value="RNaseH-like_sf"/>
</dbReference>
<dbReference type="GO" id="GO:0004527">
    <property type="term" value="F:exonuclease activity"/>
    <property type="evidence" value="ECO:0007669"/>
    <property type="project" value="UniProtKB-KW"/>
</dbReference>
<keyword evidence="5" id="KW-0269">Exonuclease</keyword>
<comment type="subcellular location">
    <subcellularLocation>
        <location evidence="1">Nucleus</location>
    </subcellularLocation>
</comment>
<dbReference type="Gene3D" id="3.30.420.10">
    <property type="entry name" value="Ribonuclease H-like superfamily/Ribonuclease H"/>
    <property type="match status" value="1"/>
</dbReference>
<feature type="compositionally biased region" description="Low complexity" evidence="7">
    <location>
        <begin position="90"/>
        <end position="105"/>
    </location>
</feature>
<protein>
    <submittedName>
        <fullName evidence="9">DEHA2F26708p</fullName>
    </submittedName>
</protein>